<name>A0AAD7A7U3_9AGAR</name>
<dbReference type="EMBL" id="JARIHO010000013">
    <property type="protein sequence ID" value="KAJ7351505.1"/>
    <property type="molecule type" value="Genomic_DNA"/>
</dbReference>
<organism evidence="3 4">
    <name type="scientific">Mycena albidolilacea</name>
    <dbReference type="NCBI Taxonomy" id="1033008"/>
    <lineage>
        <taxon>Eukaryota</taxon>
        <taxon>Fungi</taxon>
        <taxon>Dikarya</taxon>
        <taxon>Basidiomycota</taxon>
        <taxon>Agaricomycotina</taxon>
        <taxon>Agaricomycetes</taxon>
        <taxon>Agaricomycetidae</taxon>
        <taxon>Agaricales</taxon>
        <taxon>Marasmiineae</taxon>
        <taxon>Mycenaceae</taxon>
        <taxon>Mycena</taxon>
    </lineage>
</organism>
<dbReference type="SMART" id="SM00358">
    <property type="entry name" value="DSRM"/>
    <property type="match status" value="1"/>
</dbReference>
<proteinExistence type="predicted"/>
<evidence type="ECO:0000256" key="1">
    <source>
        <dbReference type="PROSITE-ProRule" id="PRU00266"/>
    </source>
</evidence>
<evidence type="ECO:0000313" key="3">
    <source>
        <dbReference type="EMBL" id="KAJ7351505.1"/>
    </source>
</evidence>
<evidence type="ECO:0000313" key="4">
    <source>
        <dbReference type="Proteomes" id="UP001218218"/>
    </source>
</evidence>
<keyword evidence="4" id="KW-1185">Reference proteome</keyword>
<dbReference type="Proteomes" id="UP001218218">
    <property type="component" value="Unassembled WGS sequence"/>
</dbReference>
<dbReference type="PROSITE" id="PS50137">
    <property type="entry name" value="DS_RBD"/>
    <property type="match status" value="1"/>
</dbReference>
<dbReference type="AlphaFoldDB" id="A0AAD7A7U3"/>
<comment type="caution">
    <text evidence="3">The sequence shown here is derived from an EMBL/GenBank/DDBJ whole genome shotgun (WGS) entry which is preliminary data.</text>
</comment>
<protein>
    <recommendedName>
        <fullName evidence="2">DRBM domain-containing protein</fullName>
    </recommendedName>
</protein>
<dbReference type="GO" id="GO:0003723">
    <property type="term" value="F:RNA binding"/>
    <property type="evidence" value="ECO:0007669"/>
    <property type="project" value="UniProtKB-UniRule"/>
</dbReference>
<dbReference type="Gene3D" id="3.30.160.20">
    <property type="match status" value="1"/>
</dbReference>
<accession>A0AAD7A7U3</accession>
<feature type="domain" description="DRBM" evidence="2">
    <location>
        <begin position="42"/>
        <end position="109"/>
    </location>
</feature>
<dbReference type="SUPFAM" id="SSF54768">
    <property type="entry name" value="dsRNA-binding domain-like"/>
    <property type="match status" value="1"/>
</dbReference>
<reference evidence="3" key="1">
    <citation type="submission" date="2023-03" db="EMBL/GenBank/DDBJ databases">
        <title>Massive genome expansion in bonnet fungi (Mycena s.s.) driven by repeated elements and novel gene families across ecological guilds.</title>
        <authorList>
            <consortium name="Lawrence Berkeley National Laboratory"/>
            <person name="Harder C.B."/>
            <person name="Miyauchi S."/>
            <person name="Viragh M."/>
            <person name="Kuo A."/>
            <person name="Thoen E."/>
            <person name="Andreopoulos B."/>
            <person name="Lu D."/>
            <person name="Skrede I."/>
            <person name="Drula E."/>
            <person name="Henrissat B."/>
            <person name="Morin E."/>
            <person name="Kohler A."/>
            <person name="Barry K."/>
            <person name="LaButti K."/>
            <person name="Morin E."/>
            <person name="Salamov A."/>
            <person name="Lipzen A."/>
            <person name="Mereny Z."/>
            <person name="Hegedus B."/>
            <person name="Baldrian P."/>
            <person name="Stursova M."/>
            <person name="Weitz H."/>
            <person name="Taylor A."/>
            <person name="Grigoriev I.V."/>
            <person name="Nagy L.G."/>
            <person name="Martin F."/>
            <person name="Kauserud H."/>
        </authorList>
    </citation>
    <scope>NUCLEOTIDE SEQUENCE</scope>
    <source>
        <strain evidence="3">CBHHK002</strain>
    </source>
</reference>
<evidence type="ECO:0000259" key="2">
    <source>
        <dbReference type="PROSITE" id="PS50137"/>
    </source>
</evidence>
<sequence>MDLLSNLSRPDGVFATTFTNGSYVFSAISPDGFHTKASKAEHYRTDLNNVAQQWGYVVSYEESWSGSQHRPRWTSAVYLNNIEYGRGIGGSSGSAREKAAKNALVALGVLRA</sequence>
<dbReference type="InterPro" id="IPR014720">
    <property type="entry name" value="dsRBD_dom"/>
</dbReference>
<keyword evidence="1" id="KW-0694">RNA-binding</keyword>
<gene>
    <name evidence="3" type="ORF">DFH08DRAFT_806224</name>
</gene>
<dbReference type="Pfam" id="PF00035">
    <property type="entry name" value="dsrm"/>
    <property type="match status" value="1"/>
</dbReference>